<feature type="compositionally biased region" description="Low complexity" evidence="1">
    <location>
        <begin position="143"/>
        <end position="154"/>
    </location>
</feature>
<feature type="region of interest" description="Disordered" evidence="1">
    <location>
        <begin position="104"/>
        <end position="255"/>
    </location>
</feature>
<protein>
    <submittedName>
        <fullName evidence="2">Uncharacterized protein</fullName>
    </submittedName>
</protein>
<feature type="compositionally biased region" description="Pro residues" evidence="1">
    <location>
        <begin position="131"/>
        <end position="142"/>
    </location>
</feature>
<feature type="compositionally biased region" description="Basic and acidic residues" evidence="1">
    <location>
        <begin position="240"/>
        <end position="252"/>
    </location>
</feature>
<feature type="compositionally biased region" description="Basic and acidic residues" evidence="1">
    <location>
        <begin position="167"/>
        <end position="179"/>
    </location>
</feature>
<feature type="compositionally biased region" description="Low complexity" evidence="1">
    <location>
        <begin position="47"/>
        <end position="62"/>
    </location>
</feature>
<evidence type="ECO:0000256" key="1">
    <source>
        <dbReference type="SAM" id="MobiDB-lite"/>
    </source>
</evidence>
<keyword evidence="3" id="KW-1185">Reference proteome</keyword>
<organism evidence="2 3">
    <name type="scientific">Penicillium citrinum</name>
    <dbReference type="NCBI Taxonomy" id="5077"/>
    <lineage>
        <taxon>Eukaryota</taxon>
        <taxon>Fungi</taxon>
        <taxon>Dikarya</taxon>
        <taxon>Ascomycota</taxon>
        <taxon>Pezizomycotina</taxon>
        <taxon>Eurotiomycetes</taxon>
        <taxon>Eurotiomycetidae</taxon>
        <taxon>Eurotiales</taxon>
        <taxon>Aspergillaceae</taxon>
        <taxon>Penicillium</taxon>
    </lineage>
</organism>
<dbReference type="Proteomes" id="UP001147733">
    <property type="component" value="Unassembled WGS sequence"/>
</dbReference>
<comment type="caution">
    <text evidence="2">The sequence shown here is derived from an EMBL/GenBank/DDBJ whole genome shotgun (WGS) entry which is preliminary data.</text>
</comment>
<dbReference type="GeneID" id="81382043"/>
<dbReference type="OrthoDB" id="4365646at2759"/>
<sequence>MSDLDSRLDEQMRQNIQALLKGLEAAGAPRKSQSLCQDSTDNAPQSVAVTTQTQAPSQPSTTLNGVSGLVSPTKNSNGGLTIKGSAQTNAVDQIMSSLHDNMGRSEVSRDTANQPQHGEIQVNGRSNSQSGPPPLDPTPPLTPGQQTQSQVLQQSRRPGGPPAPVQHIEERTLTVKRPDPVPQTSDAPEVLSGDKDESSNEGGMNDESSNSDEMVDLSSSPVAPPRTPTEPIRSKPTGASHREGRGAGHHCPESNPPIYTARNMHECKNLIEDLEMHFSKLSQILQRRGSQSSNGRELSQCPLLSRLGISTPYFIPTILGGFLYLSRGTRLEALDRYNMASQMPGQSVVLFAMYMAQYAAYANRMDNRSLHFWERIDTRLKGWVGRIWRNFNIF</sequence>
<feature type="compositionally biased region" description="Polar residues" evidence="1">
    <location>
        <begin position="31"/>
        <end position="45"/>
    </location>
</feature>
<dbReference type="EMBL" id="JAPQKT010000003">
    <property type="protein sequence ID" value="KAJ5234788.1"/>
    <property type="molecule type" value="Genomic_DNA"/>
</dbReference>
<feature type="compositionally biased region" description="Polar residues" evidence="1">
    <location>
        <begin position="70"/>
        <end position="86"/>
    </location>
</feature>
<dbReference type="RefSeq" id="XP_056502288.1">
    <property type="nucleotide sequence ID" value="XM_056642876.1"/>
</dbReference>
<dbReference type="AlphaFoldDB" id="A0A9W9TQR9"/>
<feature type="region of interest" description="Disordered" evidence="1">
    <location>
        <begin position="26"/>
        <end position="86"/>
    </location>
</feature>
<proteinExistence type="predicted"/>
<reference evidence="2" key="2">
    <citation type="journal article" date="2023" name="IMA Fungus">
        <title>Comparative genomic study of the Penicillium genus elucidates a diverse pangenome and 15 lateral gene transfer events.</title>
        <authorList>
            <person name="Petersen C."/>
            <person name="Sorensen T."/>
            <person name="Nielsen M.R."/>
            <person name="Sondergaard T.E."/>
            <person name="Sorensen J.L."/>
            <person name="Fitzpatrick D.A."/>
            <person name="Frisvad J.C."/>
            <person name="Nielsen K.L."/>
        </authorList>
    </citation>
    <scope>NUCLEOTIDE SEQUENCE</scope>
    <source>
        <strain evidence="2">IBT 23319</strain>
    </source>
</reference>
<evidence type="ECO:0000313" key="2">
    <source>
        <dbReference type="EMBL" id="KAJ5234788.1"/>
    </source>
</evidence>
<evidence type="ECO:0000313" key="3">
    <source>
        <dbReference type="Proteomes" id="UP001147733"/>
    </source>
</evidence>
<gene>
    <name evidence="2" type="ORF">N7469_003956</name>
</gene>
<name>A0A9W9TQR9_PENCI</name>
<accession>A0A9W9TQR9</accession>
<reference evidence="2" key="1">
    <citation type="submission" date="2022-11" db="EMBL/GenBank/DDBJ databases">
        <authorList>
            <person name="Petersen C."/>
        </authorList>
    </citation>
    <scope>NUCLEOTIDE SEQUENCE</scope>
    <source>
        <strain evidence="2">IBT 23319</strain>
    </source>
</reference>